<reference evidence="2 3" key="1">
    <citation type="journal article" date="2014" name="Mol. Plant">
        <title>Chromosome Scale Genome Assembly and Transcriptome Profiling of Nannochloropsis gaditana in Nitrogen Depletion.</title>
        <authorList>
            <person name="Corteggiani Carpinelli E."/>
            <person name="Telatin A."/>
            <person name="Vitulo N."/>
            <person name="Forcato C."/>
            <person name="D'Angelo M."/>
            <person name="Schiavon R."/>
            <person name="Vezzi A."/>
            <person name="Giacometti G.M."/>
            <person name="Morosinotto T."/>
            <person name="Valle G."/>
        </authorList>
    </citation>
    <scope>NUCLEOTIDE SEQUENCE [LARGE SCALE GENOMIC DNA]</scope>
    <source>
        <strain evidence="2 3">B-31</strain>
    </source>
</reference>
<proteinExistence type="predicted"/>
<keyword evidence="1" id="KW-1133">Transmembrane helix</keyword>
<dbReference type="Proteomes" id="UP000019335">
    <property type="component" value="Chromosome 12"/>
</dbReference>
<protein>
    <submittedName>
        <fullName evidence="2">Uncharacterized protein</fullName>
    </submittedName>
</protein>
<keyword evidence="1" id="KW-0812">Transmembrane</keyword>
<dbReference type="AlphaFoldDB" id="W7TXS1"/>
<evidence type="ECO:0000313" key="3">
    <source>
        <dbReference type="Proteomes" id="UP000019335"/>
    </source>
</evidence>
<comment type="caution">
    <text evidence="2">The sequence shown here is derived from an EMBL/GenBank/DDBJ whole genome shotgun (WGS) entry which is preliminary data.</text>
</comment>
<keyword evidence="3" id="KW-1185">Reference proteome</keyword>
<dbReference type="EMBL" id="AZIL01001059">
    <property type="protein sequence ID" value="EWM25154.1"/>
    <property type="molecule type" value="Genomic_DNA"/>
</dbReference>
<keyword evidence="1" id="KW-0472">Membrane</keyword>
<evidence type="ECO:0000256" key="1">
    <source>
        <dbReference type="SAM" id="Phobius"/>
    </source>
</evidence>
<accession>W7TXS1</accession>
<organism evidence="2 3">
    <name type="scientific">Nannochloropsis gaditana</name>
    <dbReference type="NCBI Taxonomy" id="72520"/>
    <lineage>
        <taxon>Eukaryota</taxon>
        <taxon>Sar</taxon>
        <taxon>Stramenopiles</taxon>
        <taxon>Ochrophyta</taxon>
        <taxon>Eustigmatophyceae</taxon>
        <taxon>Eustigmatales</taxon>
        <taxon>Monodopsidaceae</taxon>
        <taxon>Nannochloropsis</taxon>
    </lineage>
</organism>
<gene>
    <name evidence="2" type="ORF">Naga_100016g60</name>
</gene>
<name>W7TXS1_9STRA</name>
<sequence>MIFSNLYFTCVASYKANVCALFFECTDASISCLRLAALCRVVKRTRFTCVARHGNPSFLLFRPLLFVLISHPFFITLWWIAVEYYATDSIAGCGRSDNLTDRFEAVPSSHLPSQHSRSRIKQFF</sequence>
<feature type="transmembrane region" description="Helical" evidence="1">
    <location>
        <begin position="64"/>
        <end position="86"/>
    </location>
</feature>
<evidence type="ECO:0000313" key="2">
    <source>
        <dbReference type="EMBL" id="EWM25154.1"/>
    </source>
</evidence>